<evidence type="ECO:0000256" key="1">
    <source>
        <dbReference type="ARBA" id="ARBA00004202"/>
    </source>
</evidence>
<dbReference type="Pfam" id="PF00005">
    <property type="entry name" value="ABC_tran"/>
    <property type="match status" value="2"/>
</dbReference>
<evidence type="ECO:0000256" key="6">
    <source>
        <dbReference type="ARBA" id="ARBA00022741"/>
    </source>
</evidence>
<dbReference type="SUPFAM" id="SSF52540">
    <property type="entry name" value="P-loop containing nucleoside triphosphate hydrolases"/>
    <property type="match status" value="2"/>
</dbReference>
<dbReference type="SMART" id="SM00382">
    <property type="entry name" value="AAA"/>
    <property type="match status" value="2"/>
</dbReference>
<accession>A0A7Y9AUJ8</accession>
<feature type="domain" description="ABC transporter" evidence="10">
    <location>
        <begin position="258"/>
        <end position="514"/>
    </location>
</feature>
<keyword evidence="4" id="KW-0762">Sugar transport</keyword>
<dbReference type="GO" id="GO:0005886">
    <property type="term" value="C:plasma membrane"/>
    <property type="evidence" value="ECO:0007669"/>
    <property type="project" value="UniProtKB-SubCell"/>
</dbReference>
<dbReference type="PROSITE" id="PS00211">
    <property type="entry name" value="ABC_TRANSPORTER_1"/>
    <property type="match status" value="1"/>
</dbReference>
<comment type="subcellular location">
    <subcellularLocation>
        <location evidence="1">Cell membrane</location>
        <topology evidence="1">Peripheral membrane protein</topology>
    </subcellularLocation>
</comment>
<dbReference type="AlphaFoldDB" id="A0A7Y9AUJ8"/>
<evidence type="ECO:0000256" key="9">
    <source>
        <dbReference type="ARBA" id="ARBA00023136"/>
    </source>
</evidence>
<evidence type="ECO:0000256" key="8">
    <source>
        <dbReference type="ARBA" id="ARBA00022967"/>
    </source>
</evidence>
<dbReference type="InterPro" id="IPR017871">
    <property type="entry name" value="ABC_transporter-like_CS"/>
</dbReference>
<evidence type="ECO:0000256" key="7">
    <source>
        <dbReference type="ARBA" id="ARBA00022840"/>
    </source>
</evidence>
<dbReference type="FunFam" id="3.40.50.300:FF:000127">
    <property type="entry name" value="Ribose import ATP-binding protein RbsA"/>
    <property type="match status" value="1"/>
</dbReference>
<keyword evidence="2" id="KW-0813">Transport</keyword>
<keyword evidence="3" id="KW-1003">Cell membrane</keyword>
<keyword evidence="7 11" id="KW-0067">ATP-binding</keyword>
<dbReference type="PANTHER" id="PTHR43790:SF3">
    <property type="entry name" value="D-ALLOSE IMPORT ATP-BINDING PROTEIN ALSA-RELATED"/>
    <property type="match status" value="1"/>
</dbReference>
<keyword evidence="9" id="KW-0472">Membrane</keyword>
<name>A0A7Y9AUJ8_9ACTN</name>
<dbReference type="EMBL" id="JACCBB010000001">
    <property type="protein sequence ID" value="NYD21756.1"/>
    <property type="molecule type" value="Genomic_DNA"/>
</dbReference>
<dbReference type="CDD" id="cd03215">
    <property type="entry name" value="ABC_Carb_Monos_II"/>
    <property type="match status" value="1"/>
</dbReference>
<sequence>MRATGPENSSGAAGTLDAPAIRMSGIEKSFDGVAVLRGVDFEVARGEVHALAGGNGAGKSTLMKILQGVYTRDAGTIEIDGRPVEIRSIQDARAAGIGMVFQEFSLVPSLTVAQNIFLGAEPLGRGRLVDDRAAVRQASVVFEEMGVQVDPRAVVGNLSTAYWQLTEIAKALARDAKVLVMDEPTASLARHESEALFELIGRLTAHGLAIVYISHRMEEVYRIADRITVLRDGNRLLTRPLTGITPAQIVEGIVGRTLGNEMAYRRREGAGPGEVLLEARSLNAPPKVRDVSFTLRAGEVIGLAGLMGSGRTELARALFGIDKVTSGSVSVRGRTVDLSSPAKAIEAGLALIPEDRREQGLVLEHSVADNLLLPLLGEVGRGPLLDGRRGRELAGDLIRRFAVKVAHPNRPVRLLSGGNQQKVVLAKWMGTDPDVLILDEPTAGVDIGTKSEIVEMIRGLAADGKGVIVISSEYPELLAVSDRVLIVRDGTVVAEHPRDAIADEEFLELAVQGVTR</sequence>
<dbReference type="InterPro" id="IPR027417">
    <property type="entry name" value="P-loop_NTPase"/>
</dbReference>
<dbReference type="PROSITE" id="PS50893">
    <property type="entry name" value="ABC_TRANSPORTER_2"/>
    <property type="match status" value="2"/>
</dbReference>
<gene>
    <name evidence="11" type="ORF">BJ968_001296</name>
</gene>
<dbReference type="InterPro" id="IPR050107">
    <property type="entry name" value="ABC_carbohydrate_import_ATPase"/>
</dbReference>
<keyword evidence="12" id="KW-1185">Reference proteome</keyword>
<organism evidence="11 12">
    <name type="scientific">Kineococcus aurantiacus</name>
    <dbReference type="NCBI Taxonomy" id="37633"/>
    <lineage>
        <taxon>Bacteria</taxon>
        <taxon>Bacillati</taxon>
        <taxon>Actinomycetota</taxon>
        <taxon>Actinomycetes</taxon>
        <taxon>Kineosporiales</taxon>
        <taxon>Kineosporiaceae</taxon>
        <taxon>Kineococcus</taxon>
    </lineage>
</organism>
<dbReference type="InterPro" id="IPR003439">
    <property type="entry name" value="ABC_transporter-like_ATP-bd"/>
</dbReference>
<dbReference type="PANTHER" id="PTHR43790">
    <property type="entry name" value="CARBOHYDRATE TRANSPORT ATP-BINDING PROTEIN MG119-RELATED"/>
    <property type="match status" value="1"/>
</dbReference>
<evidence type="ECO:0000313" key="12">
    <source>
        <dbReference type="Proteomes" id="UP000521922"/>
    </source>
</evidence>
<dbReference type="GO" id="GO:0005524">
    <property type="term" value="F:ATP binding"/>
    <property type="evidence" value="ECO:0007669"/>
    <property type="project" value="UniProtKB-KW"/>
</dbReference>
<evidence type="ECO:0000256" key="3">
    <source>
        <dbReference type="ARBA" id="ARBA00022475"/>
    </source>
</evidence>
<evidence type="ECO:0000259" key="10">
    <source>
        <dbReference type="PROSITE" id="PS50893"/>
    </source>
</evidence>
<evidence type="ECO:0000313" key="11">
    <source>
        <dbReference type="EMBL" id="NYD21756.1"/>
    </source>
</evidence>
<protein>
    <submittedName>
        <fullName evidence="11">Ribose transport system ATP-binding protein</fullName>
    </submittedName>
</protein>
<comment type="caution">
    <text evidence="11">The sequence shown here is derived from an EMBL/GenBank/DDBJ whole genome shotgun (WGS) entry which is preliminary data.</text>
</comment>
<keyword evidence="5" id="KW-0677">Repeat</keyword>
<keyword evidence="6" id="KW-0547">Nucleotide-binding</keyword>
<evidence type="ECO:0000256" key="5">
    <source>
        <dbReference type="ARBA" id="ARBA00022737"/>
    </source>
</evidence>
<evidence type="ECO:0000256" key="2">
    <source>
        <dbReference type="ARBA" id="ARBA00022448"/>
    </source>
</evidence>
<dbReference type="CDD" id="cd03216">
    <property type="entry name" value="ABC_Carb_Monos_I"/>
    <property type="match status" value="1"/>
</dbReference>
<dbReference type="Proteomes" id="UP000521922">
    <property type="component" value="Unassembled WGS sequence"/>
</dbReference>
<feature type="domain" description="ABC transporter" evidence="10">
    <location>
        <begin position="21"/>
        <end position="257"/>
    </location>
</feature>
<dbReference type="InterPro" id="IPR003593">
    <property type="entry name" value="AAA+_ATPase"/>
</dbReference>
<proteinExistence type="predicted"/>
<dbReference type="GO" id="GO:0016887">
    <property type="term" value="F:ATP hydrolysis activity"/>
    <property type="evidence" value="ECO:0007669"/>
    <property type="project" value="InterPro"/>
</dbReference>
<evidence type="ECO:0000256" key="4">
    <source>
        <dbReference type="ARBA" id="ARBA00022597"/>
    </source>
</evidence>
<keyword evidence="8" id="KW-1278">Translocase</keyword>
<dbReference type="Gene3D" id="3.40.50.300">
    <property type="entry name" value="P-loop containing nucleotide triphosphate hydrolases"/>
    <property type="match status" value="2"/>
</dbReference>
<reference evidence="11 12" key="1">
    <citation type="submission" date="2020-07" db="EMBL/GenBank/DDBJ databases">
        <title>Sequencing the genomes of 1000 actinobacteria strains.</title>
        <authorList>
            <person name="Klenk H.-P."/>
        </authorList>
    </citation>
    <scope>NUCLEOTIDE SEQUENCE [LARGE SCALE GENOMIC DNA]</scope>
    <source>
        <strain evidence="11 12">DSM 7487</strain>
    </source>
</reference>